<dbReference type="SUPFAM" id="SSF54277">
    <property type="entry name" value="CAD &amp; PB1 domains"/>
    <property type="match status" value="1"/>
</dbReference>
<evidence type="ECO:0000259" key="4">
    <source>
        <dbReference type="PROSITE" id="PS51135"/>
    </source>
</evidence>
<feature type="compositionally biased region" description="Basic residues" evidence="3">
    <location>
        <begin position="266"/>
        <end position="280"/>
    </location>
</feature>
<dbReference type="AlphaFoldDB" id="A0A5B7DY55"/>
<feature type="region of interest" description="Disordered" evidence="3">
    <location>
        <begin position="250"/>
        <end position="280"/>
    </location>
</feature>
<gene>
    <name evidence="5" type="ORF">E2C01_019060</name>
</gene>
<evidence type="ECO:0000256" key="1">
    <source>
        <dbReference type="ARBA" id="ARBA00022703"/>
    </source>
</evidence>
<keyword evidence="6" id="KW-1185">Reference proteome</keyword>
<dbReference type="Gene3D" id="3.10.20.10">
    <property type="match status" value="1"/>
</dbReference>
<evidence type="ECO:0000313" key="6">
    <source>
        <dbReference type="Proteomes" id="UP000324222"/>
    </source>
</evidence>
<dbReference type="PROSITE" id="PS51135">
    <property type="entry name" value="CIDE_N"/>
    <property type="match status" value="1"/>
</dbReference>
<feature type="region of interest" description="Disordered" evidence="3">
    <location>
        <begin position="155"/>
        <end position="176"/>
    </location>
</feature>
<dbReference type="PANTHER" id="PTHR12306">
    <property type="entry name" value="CELL DEATH ACTIVATOR CIDE"/>
    <property type="match status" value="1"/>
</dbReference>
<organism evidence="5 6">
    <name type="scientific">Portunus trituberculatus</name>
    <name type="common">Swimming crab</name>
    <name type="synonym">Neptunus trituberculatus</name>
    <dbReference type="NCBI Taxonomy" id="210409"/>
    <lineage>
        <taxon>Eukaryota</taxon>
        <taxon>Metazoa</taxon>
        <taxon>Ecdysozoa</taxon>
        <taxon>Arthropoda</taxon>
        <taxon>Crustacea</taxon>
        <taxon>Multicrustacea</taxon>
        <taxon>Malacostraca</taxon>
        <taxon>Eumalacostraca</taxon>
        <taxon>Eucarida</taxon>
        <taxon>Decapoda</taxon>
        <taxon>Pleocyemata</taxon>
        <taxon>Brachyura</taxon>
        <taxon>Eubrachyura</taxon>
        <taxon>Portunoidea</taxon>
        <taxon>Portunidae</taxon>
        <taxon>Portuninae</taxon>
        <taxon>Portunus</taxon>
    </lineage>
</organism>
<dbReference type="Proteomes" id="UP000324222">
    <property type="component" value="Unassembled WGS sequence"/>
</dbReference>
<dbReference type="PANTHER" id="PTHR12306:SF22">
    <property type="entry name" value="DNAATION FACTOR-RELATED PROTEIN 2, ISOFORM B"/>
    <property type="match status" value="1"/>
</dbReference>
<reference evidence="5 6" key="1">
    <citation type="submission" date="2019-05" db="EMBL/GenBank/DDBJ databases">
        <title>Another draft genome of Portunus trituberculatus and its Hox gene families provides insights of decapod evolution.</title>
        <authorList>
            <person name="Jeong J.-H."/>
            <person name="Song I."/>
            <person name="Kim S."/>
            <person name="Choi T."/>
            <person name="Kim D."/>
            <person name="Ryu S."/>
            <person name="Kim W."/>
        </authorList>
    </citation>
    <scope>NUCLEOTIDE SEQUENCE [LARGE SCALE GENOMIC DNA]</scope>
    <source>
        <tissue evidence="5">Muscle</tissue>
    </source>
</reference>
<evidence type="ECO:0000256" key="2">
    <source>
        <dbReference type="PROSITE-ProRule" id="PRU00447"/>
    </source>
</evidence>
<dbReference type="GO" id="GO:0042981">
    <property type="term" value="P:regulation of apoptotic process"/>
    <property type="evidence" value="ECO:0007669"/>
    <property type="project" value="TreeGrafter"/>
</dbReference>
<feature type="region of interest" description="Disordered" evidence="3">
    <location>
        <begin position="199"/>
        <end position="227"/>
    </location>
</feature>
<dbReference type="GO" id="GO:0006915">
    <property type="term" value="P:apoptotic process"/>
    <property type="evidence" value="ECO:0007669"/>
    <property type="project" value="UniProtKB-UniRule"/>
</dbReference>
<feature type="compositionally biased region" description="Low complexity" evidence="3">
    <location>
        <begin position="199"/>
        <end position="212"/>
    </location>
</feature>
<accession>A0A5B7DY55</accession>
<dbReference type="InterPro" id="IPR003508">
    <property type="entry name" value="CIDE-N_dom"/>
</dbReference>
<comment type="caution">
    <text evidence="5">The sequence shown here is derived from an EMBL/GenBank/DDBJ whole genome shotgun (WGS) entry which is preliminary data.</text>
</comment>
<dbReference type="OrthoDB" id="6475906at2759"/>
<keyword evidence="1 2" id="KW-0053">Apoptosis</keyword>
<protein>
    <recommendedName>
        <fullName evidence="4">CIDE-N domain-containing protein</fullName>
    </recommendedName>
</protein>
<evidence type="ECO:0000313" key="5">
    <source>
        <dbReference type="EMBL" id="MPC25936.1"/>
    </source>
</evidence>
<sequence>MGQRAPGREKLELGEVRIKVVLEADGTQVEDPEYFCTLPENTVFLLLRQGEHWYPAGVEVLRQAITAIPKIVCETIYTLGLHDEAPVWKIMDQYGKITVVLSWDPSLRGDRHGRSPNPPLPPVTPSRLALLCSPRCGASCSSAWAVWPRASLKPRSQERGPAAVSSSSPRKPSATATRMIVSGVGENTIQRHEYLMAQPSAVSTPSPAPTISLSGTKSPVPAAGATSQAPVGTVTTILRDGKKETLINDIGPAITAPHPPAPLHPVSRRRSHSSRRYVTQ</sequence>
<name>A0A5B7DY55_PORTR</name>
<feature type="compositionally biased region" description="Polar residues" evidence="3">
    <location>
        <begin position="164"/>
        <end position="176"/>
    </location>
</feature>
<feature type="domain" description="CIDE-N" evidence="4">
    <location>
        <begin position="1"/>
        <end position="55"/>
    </location>
</feature>
<dbReference type="Pfam" id="PF02017">
    <property type="entry name" value="CIDE-N"/>
    <property type="match status" value="1"/>
</dbReference>
<evidence type="ECO:0000256" key="3">
    <source>
        <dbReference type="SAM" id="MobiDB-lite"/>
    </source>
</evidence>
<proteinExistence type="predicted"/>
<dbReference type="EMBL" id="VSRR010001531">
    <property type="protein sequence ID" value="MPC25936.1"/>
    <property type="molecule type" value="Genomic_DNA"/>
</dbReference>
<dbReference type="SMART" id="SM00266">
    <property type="entry name" value="CAD"/>
    <property type="match status" value="1"/>
</dbReference>